<sequence>MRISLSTKRDWWSLVVSVSLAVGQCLMLLLHLIEAMREVDDNLGFKEVILMHHYGLCMGMQLRFPLLAATGFLLALGGVWAFYYSMSSPWDAAGIKLECVVQSSLQVLIGVGLLTPTVVPSVIPAYPLLGFFLLYGVTYYCVPEMVVTSSVTVLGPCIRAWRTGLSDQKYKRSKRPSSTKSGSKRHSYRSKRPQSMTMNMTMGMDTQYSMSVSTANQYSDTRDSDEASVHRLNFDEVWGNANTRRLLHEHMQAEFCAESFHFMEYVESRQLLTFVSYGATATPDASQFIKEVAILYNKFIAPDAPFVVNLPSAIAERLAQLAKPPAIMDTKPVQDAYRHV</sequence>
<keyword evidence="2" id="KW-0812">Transmembrane</keyword>
<comment type="caution">
    <text evidence="4">The sequence shown here is derived from an EMBL/GenBank/DDBJ whole genome shotgun (WGS) entry which is preliminary data.</text>
</comment>
<feature type="compositionally biased region" description="Basic residues" evidence="1">
    <location>
        <begin position="171"/>
        <end position="192"/>
    </location>
</feature>
<accession>A0A9K3GN31</accession>
<keyword evidence="5" id="KW-1185">Reference proteome</keyword>
<evidence type="ECO:0000313" key="4">
    <source>
        <dbReference type="EMBL" id="GIQ88783.1"/>
    </source>
</evidence>
<gene>
    <name evidence="4" type="ORF">KIPB_011111</name>
</gene>
<dbReference type="InterPro" id="IPR044926">
    <property type="entry name" value="RGS_subdomain_2"/>
</dbReference>
<evidence type="ECO:0000256" key="1">
    <source>
        <dbReference type="SAM" id="MobiDB-lite"/>
    </source>
</evidence>
<proteinExistence type="predicted"/>
<keyword evidence="2" id="KW-0472">Membrane</keyword>
<dbReference type="InterPro" id="IPR016137">
    <property type="entry name" value="RGS"/>
</dbReference>
<reference evidence="4 5" key="1">
    <citation type="journal article" date="2018" name="PLoS ONE">
        <title>The draft genome of Kipferlia bialata reveals reductive genome evolution in fornicate parasites.</title>
        <authorList>
            <person name="Tanifuji G."/>
            <person name="Takabayashi S."/>
            <person name="Kume K."/>
            <person name="Takagi M."/>
            <person name="Nakayama T."/>
            <person name="Kamikawa R."/>
            <person name="Inagaki Y."/>
            <person name="Hashimoto T."/>
        </authorList>
    </citation>
    <scope>NUCLEOTIDE SEQUENCE [LARGE SCALE GENOMIC DNA]</scope>
    <source>
        <strain evidence="4">NY0173</strain>
    </source>
</reference>
<feature type="region of interest" description="Disordered" evidence="1">
    <location>
        <begin position="168"/>
        <end position="196"/>
    </location>
</feature>
<feature type="non-terminal residue" evidence="4">
    <location>
        <position position="1"/>
    </location>
</feature>
<keyword evidence="2" id="KW-1133">Transmembrane helix</keyword>
<feature type="transmembrane region" description="Helical" evidence="2">
    <location>
        <begin position="97"/>
        <end position="119"/>
    </location>
</feature>
<feature type="domain" description="RGS" evidence="3">
    <location>
        <begin position="233"/>
        <end position="340"/>
    </location>
</feature>
<dbReference type="SUPFAM" id="SSF48097">
    <property type="entry name" value="Regulator of G-protein signaling, RGS"/>
    <property type="match status" value="1"/>
</dbReference>
<dbReference type="InterPro" id="IPR036305">
    <property type="entry name" value="RGS_sf"/>
</dbReference>
<protein>
    <recommendedName>
        <fullName evidence="3">RGS domain-containing protein</fullName>
    </recommendedName>
</protein>
<evidence type="ECO:0000313" key="5">
    <source>
        <dbReference type="Proteomes" id="UP000265618"/>
    </source>
</evidence>
<evidence type="ECO:0000259" key="3">
    <source>
        <dbReference type="PROSITE" id="PS50132"/>
    </source>
</evidence>
<dbReference type="Proteomes" id="UP000265618">
    <property type="component" value="Unassembled WGS sequence"/>
</dbReference>
<feature type="transmembrane region" description="Helical" evidence="2">
    <location>
        <begin position="12"/>
        <end position="33"/>
    </location>
</feature>
<dbReference type="PROSITE" id="PS50132">
    <property type="entry name" value="RGS"/>
    <property type="match status" value="1"/>
</dbReference>
<dbReference type="EMBL" id="BDIP01004382">
    <property type="protein sequence ID" value="GIQ88783.1"/>
    <property type="molecule type" value="Genomic_DNA"/>
</dbReference>
<dbReference type="Gene3D" id="1.10.167.10">
    <property type="entry name" value="Regulator of G-protein Signalling 4, domain 2"/>
    <property type="match status" value="1"/>
</dbReference>
<name>A0A9K3GN31_9EUKA</name>
<feature type="transmembrane region" description="Helical" evidence="2">
    <location>
        <begin position="64"/>
        <end position="85"/>
    </location>
</feature>
<dbReference type="AlphaFoldDB" id="A0A9K3GN31"/>
<evidence type="ECO:0000256" key="2">
    <source>
        <dbReference type="SAM" id="Phobius"/>
    </source>
</evidence>
<organism evidence="4 5">
    <name type="scientific">Kipferlia bialata</name>
    <dbReference type="NCBI Taxonomy" id="797122"/>
    <lineage>
        <taxon>Eukaryota</taxon>
        <taxon>Metamonada</taxon>
        <taxon>Carpediemonas-like organisms</taxon>
        <taxon>Kipferlia</taxon>
    </lineage>
</organism>